<dbReference type="SMART" id="SM00062">
    <property type="entry name" value="PBPb"/>
    <property type="match status" value="1"/>
</dbReference>
<dbReference type="InterPro" id="IPR001638">
    <property type="entry name" value="Solute-binding_3/MltF_N"/>
</dbReference>
<dbReference type="OrthoDB" id="8771774at2"/>
<feature type="signal peptide" evidence="3">
    <location>
        <begin position="1"/>
        <end position="23"/>
    </location>
</feature>
<dbReference type="EMBL" id="FOHZ01000001">
    <property type="protein sequence ID" value="SES68838.1"/>
    <property type="molecule type" value="Genomic_DNA"/>
</dbReference>
<dbReference type="Pfam" id="PF00497">
    <property type="entry name" value="SBP_bac_3"/>
    <property type="match status" value="1"/>
</dbReference>
<dbReference type="STRING" id="430453.SAMN04487962_101185"/>
<dbReference type="PANTHER" id="PTHR35936:SF6">
    <property type="entry name" value="AMINO ACID ABC TRANSPORTER SUBSTRATE-BINDING PAAT FAMILY PROTEIN"/>
    <property type="match status" value="1"/>
</dbReference>
<keyword evidence="6" id="KW-1185">Reference proteome</keyword>
<organism evidence="5 6">
    <name type="scientific">Marinobacter segnicrescens</name>
    <dbReference type="NCBI Taxonomy" id="430453"/>
    <lineage>
        <taxon>Bacteria</taxon>
        <taxon>Pseudomonadati</taxon>
        <taxon>Pseudomonadota</taxon>
        <taxon>Gammaproteobacteria</taxon>
        <taxon>Pseudomonadales</taxon>
        <taxon>Marinobacteraceae</taxon>
        <taxon>Marinobacter</taxon>
    </lineage>
</organism>
<dbReference type="SUPFAM" id="SSF53850">
    <property type="entry name" value="Periplasmic binding protein-like II"/>
    <property type="match status" value="1"/>
</dbReference>
<evidence type="ECO:0000313" key="5">
    <source>
        <dbReference type="EMBL" id="SES68838.1"/>
    </source>
</evidence>
<proteinExistence type="inferred from homology"/>
<evidence type="ECO:0000256" key="1">
    <source>
        <dbReference type="ARBA" id="ARBA00010333"/>
    </source>
</evidence>
<feature type="domain" description="Solute-binding protein family 3/N-terminal" evidence="4">
    <location>
        <begin position="41"/>
        <end position="261"/>
    </location>
</feature>
<keyword evidence="2 3" id="KW-0732">Signal</keyword>
<feature type="chain" id="PRO_5011514649" evidence="3">
    <location>
        <begin position="24"/>
        <end position="261"/>
    </location>
</feature>
<evidence type="ECO:0000256" key="3">
    <source>
        <dbReference type="SAM" id="SignalP"/>
    </source>
</evidence>
<evidence type="ECO:0000256" key="2">
    <source>
        <dbReference type="ARBA" id="ARBA00022729"/>
    </source>
</evidence>
<sequence length="261" mass="29887">MLHPLLRWLATAVIPLASTVANASEPVTSSEPLNGENPTLNFNVSTSGYPPYLIHLGEDRYGGIAYEVVSRISERLGYHLKPHEIPRKRVDAMLQDGYIDATPRAREWTETPGDFLFTDAIVSIREVFFTPVESDFRFDGLEKLKDVTLVTPLGYHYPELEPLFESGIIGRYEVSDDRDIFTYLLHGRRLDATIADLAVGQWIIRQNNWQGRFRHSDQALSDYGYRLMLRQDWASFAEAFNKELAEMKASGELEQILNQYR</sequence>
<name>A0A1H9YIM0_9GAMM</name>
<dbReference type="RefSeq" id="WP_091848351.1">
    <property type="nucleotide sequence ID" value="NZ_FOHZ01000001.1"/>
</dbReference>
<dbReference type="Gene3D" id="3.40.190.10">
    <property type="entry name" value="Periplasmic binding protein-like II"/>
    <property type="match status" value="2"/>
</dbReference>
<gene>
    <name evidence="5" type="ORF">SAMN04487962_101185</name>
</gene>
<reference evidence="6" key="1">
    <citation type="submission" date="2016-10" db="EMBL/GenBank/DDBJ databases">
        <authorList>
            <person name="Varghese N."/>
            <person name="Submissions S."/>
        </authorList>
    </citation>
    <scope>NUCLEOTIDE SEQUENCE [LARGE SCALE GENOMIC DNA]</scope>
    <source>
        <strain evidence="6">CGMCC 1.6489</strain>
    </source>
</reference>
<comment type="similarity">
    <text evidence="1">Belongs to the bacterial solute-binding protein 3 family.</text>
</comment>
<protein>
    <submittedName>
        <fullName evidence="5">Amino acid ABC transporter substrate-binding protein, PAAT family (TC 3.A.1.3.-)</fullName>
    </submittedName>
</protein>
<dbReference type="Proteomes" id="UP000198762">
    <property type="component" value="Unassembled WGS sequence"/>
</dbReference>
<accession>A0A1H9YIM0</accession>
<dbReference type="PANTHER" id="PTHR35936">
    <property type="entry name" value="MEMBRANE-BOUND LYTIC MUREIN TRANSGLYCOSYLASE F"/>
    <property type="match status" value="1"/>
</dbReference>
<evidence type="ECO:0000259" key="4">
    <source>
        <dbReference type="SMART" id="SM00062"/>
    </source>
</evidence>
<evidence type="ECO:0000313" key="6">
    <source>
        <dbReference type="Proteomes" id="UP000198762"/>
    </source>
</evidence>
<dbReference type="AlphaFoldDB" id="A0A1H9YIM0"/>